<dbReference type="AlphaFoldDB" id="A0A5S3N2L4"/>
<evidence type="ECO:0000313" key="3">
    <source>
        <dbReference type="Proteomes" id="UP000307140"/>
    </source>
</evidence>
<keyword evidence="1" id="KW-0732">Signal</keyword>
<evidence type="ECO:0000313" key="2">
    <source>
        <dbReference type="EMBL" id="TMM29588.1"/>
    </source>
</evidence>
<comment type="caution">
    <text evidence="2">The sequence shown here is derived from an EMBL/GenBank/DDBJ whole genome shotgun (WGS) entry which is preliminary data.</text>
</comment>
<name>A0A5S3N2L4_9FLAO</name>
<dbReference type="OrthoDB" id="679547at2"/>
<sequence length="764" mass="87858">MKKNYIILFLTFALFYLPTAAQELKNIDSLYSNYFENTREIPFLHLNKTSFISGEEIWFQAYVLEQNSNKLHPTTSNLYVSVFDDQGILKQQQLVNIKNGIGNGNIAIDSSFTKRTYYLKASTNWMRNFKEDNAYTQKIKVVSSEKKEITNKSSQKNYFDFQLFPEGGHLIADAKNSIGLLIKDIDNNGVKIKKGVIKNRKGEIIGQFSNNDFGLSVKNIFVPKNEILTFEATLPSGKIIEKQTPFPKENGITINVKRFKEHFILNIITNKISLKVLNSKKYRIFVHNTRSFKNLYFTFNKKSTNYLLGLNKKDLPNGINIITVFNENNTPVLERLIYNEFNEDISEKINTNILKTTTDSLFVSISNNSNQKIKISTSFLPLKSKANNSKHTIKSAVLLKPYIKGNIENVSYYFSNNSNRLKNLDALLLTQGWSKYDWNSIFNSPPKTNFNFKNGIDITVKFNQSIKPEQTVLVFSGDNNIIKNIKPTNNTFILKNTFVKKNTNIEFTLKEKNIKYKITPALSFSRNRIYDVLNLDITDKKEMIELEPSKFKNYYNNVIVLDEVVVKTKTKHDNEVKGLASSFRFREPKDIIFPGSTLSDYIFFFAKEKSSTNHPLSGVFLNNEQITKENIYSPLFDIDLEEVRGVAYGNVPIGNGTLLYIYSYSRDELRKLNINSKFSRVNINVGFASAKEYYTPKYPSYSNEVYINYGAIFWKPNISIDSNNSMKFSIPINNQKEMKLFIEGITSKGNLISTQKIIATQLKI</sequence>
<feature type="chain" id="PRO_5024417397" description="Macroglobulin domain-containing protein" evidence="1">
    <location>
        <begin position="22"/>
        <end position="764"/>
    </location>
</feature>
<evidence type="ECO:0000256" key="1">
    <source>
        <dbReference type="SAM" id="SignalP"/>
    </source>
</evidence>
<gene>
    <name evidence="2" type="ORF">FDT66_10755</name>
</gene>
<dbReference type="EMBL" id="VANR01000005">
    <property type="protein sequence ID" value="TMM29588.1"/>
    <property type="molecule type" value="Genomic_DNA"/>
</dbReference>
<organism evidence="2 3">
    <name type="scientific">Polaribacter aestuariivivens</name>
    <dbReference type="NCBI Taxonomy" id="2304626"/>
    <lineage>
        <taxon>Bacteria</taxon>
        <taxon>Pseudomonadati</taxon>
        <taxon>Bacteroidota</taxon>
        <taxon>Flavobacteriia</taxon>
        <taxon>Flavobacteriales</taxon>
        <taxon>Flavobacteriaceae</taxon>
    </lineage>
</organism>
<accession>A0A5S3N2L4</accession>
<dbReference type="RefSeq" id="WP_138536360.1">
    <property type="nucleotide sequence ID" value="NZ_VANR01000005.1"/>
</dbReference>
<keyword evidence="3" id="KW-1185">Reference proteome</keyword>
<reference evidence="2 3" key="1">
    <citation type="submission" date="2019-05" db="EMBL/GenBank/DDBJ databases">
        <title>Polaribacter aestuariivivens sp. nov., isolated from a tidal flat.</title>
        <authorList>
            <person name="Yoon J.-H."/>
        </authorList>
    </citation>
    <scope>NUCLEOTIDE SEQUENCE [LARGE SCALE GENOMIC DNA]</scope>
    <source>
        <strain evidence="2 3">DBTF-3</strain>
    </source>
</reference>
<dbReference type="Proteomes" id="UP000307140">
    <property type="component" value="Unassembled WGS sequence"/>
</dbReference>
<feature type="signal peptide" evidence="1">
    <location>
        <begin position="1"/>
        <end position="21"/>
    </location>
</feature>
<protein>
    <recommendedName>
        <fullName evidence="4">Macroglobulin domain-containing protein</fullName>
    </recommendedName>
</protein>
<proteinExistence type="predicted"/>
<evidence type="ECO:0008006" key="4">
    <source>
        <dbReference type="Google" id="ProtNLM"/>
    </source>
</evidence>